<protein>
    <submittedName>
        <fullName evidence="1">Uncharacterized protein</fullName>
    </submittedName>
</protein>
<accession>A0ABP1RQG4</accession>
<dbReference type="Proteomes" id="UP001642540">
    <property type="component" value="Unassembled WGS sequence"/>
</dbReference>
<sequence>MAMEVISNTFGRNHPNGCGIDFPCLQCMLDERDSLPRGNPQRNARIMIMGINHRGLLPVALLRPLPLSPEEWSDLDDEFRFIPHRIDEIIIPDSPPPLIPVTPAILCTNCQGTNHTSDECREEPRCNNDLCEGMRNHRADKCIYLGADPYEEHDEDPTINDHPHSPELFQEDPSPLLTFPNDVVDQIAGPEITFDHPGHPIMVDLIINFIPCAYDYATNRVALIVKVTQHMRVDSATPITVSCAVPQDTMLDSARIPQETGPGVISVCHKPECQQKIPSYIGRAKLFLRFIL</sequence>
<proteinExistence type="predicted"/>
<dbReference type="EMBL" id="CAXLJM020000096">
    <property type="protein sequence ID" value="CAL8133189.1"/>
    <property type="molecule type" value="Genomic_DNA"/>
</dbReference>
<name>A0ABP1RQG4_9HEXA</name>
<gene>
    <name evidence="1" type="ORF">ODALV1_LOCUS24954</name>
</gene>
<evidence type="ECO:0000313" key="1">
    <source>
        <dbReference type="EMBL" id="CAL8133189.1"/>
    </source>
</evidence>
<evidence type="ECO:0000313" key="2">
    <source>
        <dbReference type="Proteomes" id="UP001642540"/>
    </source>
</evidence>
<organism evidence="1 2">
    <name type="scientific">Orchesella dallaii</name>
    <dbReference type="NCBI Taxonomy" id="48710"/>
    <lineage>
        <taxon>Eukaryota</taxon>
        <taxon>Metazoa</taxon>
        <taxon>Ecdysozoa</taxon>
        <taxon>Arthropoda</taxon>
        <taxon>Hexapoda</taxon>
        <taxon>Collembola</taxon>
        <taxon>Entomobryomorpha</taxon>
        <taxon>Entomobryoidea</taxon>
        <taxon>Orchesellidae</taxon>
        <taxon>Orchesellinae</taxon>
        <taxon>Orchesella</taxon>
    </lineage>
</organism>
<keyword evidence="2" id="KW-1185">Reference proteome</keyword>
<reference evidence="1 2" key="1">
    <citation type="submission" date="2024-08" db="EMBL/GenBank/DDBJ databases">
        <authorList>
            <person name="Cucini C."/>
            <person name="Frati F."/>
        </authorList>
    </citation>
    <scope>NUCLEOTIDE SEQUENCE [LARGE SCALE GENOMIC DNA]</scope>
</reference>
<comment type="caution">
    <text evidence="1">The sequence shown here is derived from an EMBL/GenBank/DDBJ whole genome shotgun (WGS) entry which is preliminary data.</text>
</comment>